<reference evidence="1 2" key="1">
    <citation type="journal article" date="2015" name="Nature">
        <title>rRNA introns, odd ribosomes, and small enigmatic genomes across a large radiation of phyla.</title>
        <authorList>
            <person name="Brown C.T."/>
            <person name="Hug L.A."/>
            <person name="Thomas B.C."/>
            <person name="Sharon I."/>
            <person name="Castelle C.J."/>
            <person name="Singh A."/>
            <person name="Wilkins M.J."/>
            <person name="Williams K.H."/>
            <person name="Banfield J.F."/>
        </authorList>
    </citation>
    <scope>NUCLEOTIDE SEQUENCE [LARGE SCALE GENOMIC DNA]</scope>
</reference>
<organism evidence="1 2">
    <name type="scientific">candidate division WS6 bacterium GW2011_GWE1_34_7</name>
    <dbReference type="NCBI Taxonomy" id="1619093"/>
    <lineage>
        <taxon>Bacteria</taxon>
        <taxon>Candidatus Dojkabacteria</taxon>
    </lineage>
</organism>
<sequence length="153" mass="17709">MSATKEELIQKILELNNGDNPFKIIPMDENLKAMWNIVDAKWIEFFGKAGLKEYYEIHFFFDENKKEVSYNEKQGSVSWKAGVPEIAFEKSSFSGKTVQMKRSVAFGVKEDLSVGEIYNFDFNTKKIKDPIFSIIEDSGWIIKRSFLEKILGM</sequence>
<dbReference type="Proteomes" id="UP000033866">
    <property type="component" value="Unassembled WGS sequence"/>
</dbReference>
<evidence type="ECO:0000313" key="2">
    <source>
        <dbReference type="Proteomes" id="UP000033866"/>
    </source>
</evidence>
<proteinExistence type="predicted"/>
<gene>
    <name evidence="1" type="ORF">UR61_C0034G0002</name>
</gene>
<protein>
    <submittedName>
        <fullName evidence="1">Uncharacterized protein</fullName>
    </submittedName>
</protein>
<dbReference type="AlphaFoldDB" id="A0A0G0BN40"/>
<comment type="caution">
    <text evidence="1">The sequence shown here is derived from an EMBL/GenBank/DDBJ whole genome shotgun (WGS) entry which is preliminary data.</text>
</comment>
<evidence type="ECO:0000313" key="1">
    <source>
        <dbReference type="EMBL" id="KKP65071.1"/>
    </source>
</evidence>
<accession>A0A0G0BN40</accession>
<name>A0A0G0BN40_9BACT</name>
<dbReference type="EMBL" id="LBPV01000034">
    <property type="protein sequence ID" value="KKP65071.1"/>
    <property type="molecule type" value="Genomic_DNA"/>
</dbReference>